<sequence>MESIPQSFYDVDPRAINGLEQQPELWVLLEPSLRFFTFVDDVVM</sequence>
<keyword evidence="2" id="KW-1185">Reference proteome</keyword>
<dbReference type="Proteomes" id="UP000073601">
    <property type="component" value="Unassembled WGS sequence"/>
</dbReference>
<gene>
    <name evidence="1" type="ORF">GMA8713_05172</name>
</gene>
<organism evidence="1 2">
    <name type="scientific">Grimontia marina</name>
    <dbReference type="NCBI Taxonomy" id="646534"/>
    <lineage>
        <taxon>Bacteria</taxon>
        <taxon>Pseudomonadati</taxon>
        <taxon>Pseudomonadota</taxon>
        <taxon>Gammaproteobacteria</taxon>
        <taxon>Vibrionales</taxon>
        <taxon>Vibrionaceae</taxon>
        <taxon>Grimontia</taxon>
    </lineage>
</organism>
<accession>A0A128FKZ5</accession>
<evidence type="ECO:0000313" key="1">
    <source>
        <dbReference type="EMBL" id="CZF87125.1"/>
    </source>
</evidence>
<name>A0A128FKZ5_9GAMM</name>
<proteinExistence type="predicted"/>
<dbReference type="EMBL" id="FIZY01000169">
    <property type="protein sequence ID" value="CZF87125.1"/>
    <property type="molecule type" value="Genomic_DNA"/>
</dbReference>
<dbReference type="AlphaFoldDB" id="A0A128FKZ5"/>
<reference evidence="2" key="1">
    <citation type="submission" date="2016-02" db="EMBL/GenBank/DDBJ databases">
        <authorList>
            <person name="Rodrigo-Torres Lidia"/>
            <person name="Arahal R.David."/>
        </authorList>
    </citation>
    <scope>NUCLEOTIDE SEQUENCE [LARGE SCALE GENOMIC DNA]</scope>
    <source>
        <strain evidence="2">CECT 8713</strain>
    </source>
</reference>
<protein>
    <submittedName>
        <fullName evidence="1">Uncharacterized protein</fullName>
    </submittedName>
</protein>
<evidence type="ECO:0000313" key="2">
    <source>
        <dbReference type="Proteomes" id="UP000073601"/>
    </source>
</evidence>